<dbReference type="AlphaFoldDB" id="R0ISM2"/>
<keyword evidence="3" id="KW-1185">Reference proteome</keyword>
<dbReference type="eggNOG" id="ENOG502T9HV">
    <property type="taxonomic scope" value="Eukaryota"/>
</dbReference>
<dbReference type="EMBL" id="KB908570">
    <property type="protein sequence ID" value="EOA87845.1"/>
    <property type="molecule type" value="Genomic_DNA"/>
</dbReference>
<accession>R0ISM2</accession>
<evidence type="ECO:0000313" key="3">
    <source>
        <dbReference type="Proteomes" id="UP000016935"/>
    </source>
</evidence>
<reference evidence="2 3" key="1">
    <citation type="journal article" date="2012" name="PLoS Pathog.">
        <title>Diverse lifestyles and strategies of plant pathogenesis encoded in the genomes of eighteen Dothideomycetes fungi.</title>
        <authorList>
            <person name="Ohm R.A."/>
            <person name="Feau N."/>
            <person name="Henrissat B."/>
            <person name="Schoch C.L."/>
            <person name="Horwitz B.A."/>
            <person name="Barry K.W."/>
            <person name="Condon B.J."/>
            <person name="Copeland A.C."/>
            <person name="Dhillon B."/>
            <person name="Glaser F."/>
            <person name="Hesse C.N."/>
            <person name="Kosti I."/>
            <person name="LaButti K."/>
            <person name="Lindquist E.A."/>
            <person name="Lucas S."/>
            <person name="Salamov A.A."/>
            <person name="Bradshaw R.E."/>
            <person name="Ciuffetti L."/>
            <person name="Hamelin R.C."/>
            <person name="Kema G.H.J."/>
            <person name="Lawrence C."/>
            <person name="Scott J.A."/>
            <person name="Spatafora J.W."/>
            <person name="Turgeon B.G."/>
            <person name="de Wit P.J.G.M."/>
            <person name="Zhong S."/>
            <person name="Goodwin S.B."/>
            <person name="Grigoriev I.V."/>
        </authorList>
    </citation>
    <scope>NUCLEOTIDE SEQUENCE [LARGE SCALE GENOMIC DNA]</scope>
    <source>
        <strain evidence="3">28A</strain>
    </source>
</reference>
<feature type="compositionally biased region" description="Polar residues" evidence="1">
    <location>
        <begin position="166"/>
        <end position="180"/>
    </location>
</feature>
<organism evidence="2 3">
    <name type="scientific">Exserohilum turcicum (strain 28A)</name>
    <name type="common">Northern leaf blight fungus</name>
    <name type="synonym">Setosphaeria turcica</name>
    <dbReference type="NCBI Taxonomy" id="671987"/>
    <lineage>
        <taxon>Eukaryota</taxon>
        <taxon>Fungi</taxon>
        <taxon>Dikarya</taxon>
        <taxon>Ascomycota</taxon>
        <taxon>Pezizomycotina</taxon>
        <taxon>Dothideomycetes</taxon>
        <taxon>Pleosporomycetidae</taxon>
        <taxon>Pleosporales</taxon>
        <taxon>Pleosporineae</taxon>
        <taxon>Pleosporaceae</taxon>
        <taxon>Exserohilum</taxon>
    </lineage>
</organism>
<dbReference type="OrthoDB" id="3798749at2759"/>
<gene>
    <name evidence="2" type="ORF">SETTUDRAFT_47255</name>
</gene>
<dbReference type="GeneID" id="19405122"/>
<evidence type="ECO:0000313" key="2">
    <source>
        <dbReference type="EMBL" id="EOA87845.1"/>
    </source>
</evidence>
<name>R0ISM2_EXST2</name>
<dbReference type="RefSeq" id="XP_008024567.1">
    <property type="nucleotide sequence ID" value="XM_008026376.1"/>
</dbReference>
<sequence length="268" mass="30568">MREARNSRLFTRIKLNTPGPWQYRSLQTQPKSRSLLPTARTNVLHSRANSPGDQREVEQEHAKDMALVDIEDFDVRSKVAHLMAVAPALPIRDLYHLVIDTKGHMTKAIKRAIRMSEAPDQLRTATLRSSQQEKSTNPDTEEIKVKIDLSDSTFKWDDHAPAAEPITTSNARSSNTNPRPRSTHRFRSLYSTESRKRIKPPTLTYPRTGIKRTKAILSKRANAGETSSDRDFVIADNAIQYSLNYDKSHKYEGLCGKATPRRRRNYTS</sequence>
<feature type="region of interest" description="Disordered" evidence="1">
    <location>
        <begin position="162"/>
        <end position="206"/>
    </location>
</feature>
<protein>
    <submittedName>
        <fullName evidence="2">Uncharacterized protein</fullName>
    </submittedName>
</protein>
<dbReference type="HOGENOM" id="CLU_969798_0_0_1"/>
<dbReference type="Proteomes" id="UP000016935">
    <property type="component" value="Unassembled WGS sequence"/>
</dbReference>
<proteinExistence type="predicted"/>
<dbReference type="STRING" id="671987.R0ISM2"/>
<evidence type="ECO:0000256" key="1">
    <source>
        <dbReference type="SAM" id="MobiDB-lite"/>
    </source>
</evidence>
<reference evidence="2 3" key="2">
    <citation type="journal article" date="2013" name="PLoS Genet.">
        <title>Comparative genome structure, secondary metabolite, and effector coding capacity across Cochliobolus pathogens.</title>
        <authorList>
            <person name="Condon B.J."/>
            <person name="Leng Y."/>
            <person name="Wu D."/>
            <person name="Bushley K.E."/>
            <person name="Ohm R.A."/>
            <person name="Otillar R."/>
            <person name="Martin J."/>
            <person name="Schackwitz W."/>
            <person name="Grimwood J."/>
            <person name="MohdZainudin N."/>
            <person name="Xue C."/>
            <person name="Wang R."/>
            <person name="Manning V.A."/>
            <person name="Dhillon B."/>
            <person name="Tu Z.J."/>
            <person name="Steffenson B.J."/>
            <person name="Salamov A."/>
            <person name="Sun H."/>
            <person name="Lowry S."/>
            <person name="LaButti K."/>
            <person name="Han J."/>
            <person name="Copeland A."/>
            <person name="Lindquist E."/>
            <person name="Barry K."/>
            <person name="Schmutz J."/>
            <person name="Baker S.E."/>
            <person name="Ciuffetti L.M."/>
            <person name="Grigoriev I.V."/>
            <person name="Zhong S."/>
            <person name="Turgeon B.G."/>
        </authorList>
    </citation>
    <scope>NUCLEOTIDE SEQUENCE [LARGE SCALE GENOMIC DNA]</scope>
    <source>
        <strain evidence="3">28A</strain>
    </source>
</reference>